<keyword evidence="1" id="KW-0812">Transmembrane</keyword>
<keyword evidence="1" id="KW-0472">Membrane</keyword>
<dbReference type="Proteomes" id="UP000199225">
    <property type="component" value="Unassembled WGS sequence"/>
</dbReference>
<sequence>MDAGWLNIGSLLFGLFSWGLPGFELMREKISGKRRVAVIVVSFSACVIALCFQLCYNYYLVRIEDWSALMDTILAVIYAASVLSVITIILNTALVVKYRKGISE</sequence>
<reference evidence="3" key="1">
    <citation type="submission" date="2016-10" db="EMBL/GenBank/DDBJ databases">
        <authorList>
            <person name="Varghese N."/>
            <person name="Submissions S."/>
        </authorList>
    </citation>
    <scope>NUCLEOTIDE SEQUENCE [LARGE SCALE GENOMIC DNA]</scope>
    <source>
        <strain evidence="3">DSM 4771</strain>
    </source>
</reference>
<dbReference type="OrthoDB" id="1758157at2"/>
<accession>A0A1G8QY12</accession>
<feature type="transmembrane region" description="Helical" evidence="1">
    <location>
        <begin position="73"/>
        <end position="96"/>
    </location>
</feature>
<name>A0A1G8QY12_9BACI</name>
<evidence type="ECO:0000256" key="1">
    <source>
        <dbReference type="SAM" id="Phobius"/>
    </source>
</evidence>
<protein>
    <recommendedName>
        <fullName evidence="4">Cytochrome c oxidase subunit 4</fullName>
    </recommendedName>
</protein>
<dbReference type="EMBL" id="FNEV01000002">
    <property type="protein sequence ID" value="SDJ09642.1"/>
    <property type="molecule type" value="Genomic_DNA"/>
</dbReference>
<dbReference type="STRING" id="86666.SAMN04490247_0702"/>
<dbReference type="RefSeq" id="WP_093192145.1">
    <property type="nucleotide sequence ID" value="NZ_FNEV01000002.1"/>
</dbReference>
<gene>
    <name evidence="2" type="ORF">SAMN04490247_0702</name>
</gene>
<feature type="transmembrane region" description="Helical" evidence="1">
    <location>
        <begin position="37"/>
        <end position="61"/>
    </location>
</feature>
<evidence type="ECO:0000313" key="2">
    <source>
        <dbReference type="EMBL" id="SDJ09642.1"/>
    </source>
</evidence>
<evidence type="ECO:0008006" key="4">
    <source>
        <dbReference type="Google" id="ProtNLM"/>
    </source>
</evidence>
<organism evidence="2 3">
    <name type="scientific">Salimicrobium halophilum</name>
    <dbReference type="NCBI Taxonomy" id="86666"/>
    <lineage>
        <taxon>Bacteria</taxon>
        <taxon>Bacillati</taxon>
        <taxon>Bacillota</taxon>
        <taxon>Bacilli</taxon>
        <taxon>Bacillales</taxon>
        <taxon>Bacillaceae</taxon>
        <taxon>Salimicrobium</taxon>
    </lineage>
</organism>
<evidence type="ECO:0000313" key="3">
    <source>
        <dbReference type="Proteomes" id="UP000199225"/>
    </source>
</evidence>
<proteinExistence type="predicted"/>
<dbReference type="AlphaFoldDB" id="A0A1G8QY12"/>
<feature type="transmembrane region" description="Helical" evidence="1">
    <location>
        <begin position="6"/>
        <end position="25"/>
    </location>
</feature>
<keyword evidence="1" id="KW-1133">Transmembrane helix</keyword>
<keyword evidence="3" id="KW-1185">Reference proteome</keyword>